<organism evidence="1 2">
    <name type="scientific">Nephila pilipes</name>
    <name type="common">Giant wood spider</name>
    <name type="synonym">Nephila maculata</name>
    <dbReference type="NCBI Taxonomy" id="299642"/>
    <lineage>
        <taxon>Eukaryota</taxon>
        <taxon>Metazoa</taxon>
        <taxon>Ecdysozoa</taxon>
        <taxon>Arthropoda</taxon>
        <taxon>Chelicerata</taxon>
        <taxon>Arachnida</taxon>
        <taxon>Araneae</taxon>
        <taxon>Araneomorphae</taxon>
        <taxon>Entelegynae</taxon>
        <taxon>Araneoidea</taxon>
        <taxon>Nephilidae</taxon>
        <taxon>Nephila</taxon>
    </lineage>
</organism>
<accession>A0A8X6N861</accession>
<comment type="caution">
    <text evidence="1">The sequence shown here is derived from an EMBL/GenBank/DDBJ whole genome shotgun (WGS) entry which is preliminary data.</text>
</comment>
<proteinExistence type="predicted"/>
<reference evidence="1" key="1">
    <citation type="submission" date="2020-08" db="EMBL/GenBank/DDBJ databases">
        <title>Multicomponent nature underlies the extraordinary mechanical properties of spider dragline silk.</title>
        <authorList>
            <person name="Kono N."/>
            <person name="Nakamura H."/>
            <person name="Mori M."/>
            <person name="Yoshida Y."/>
            <person name="Ohtoshi R."/>
            <person name="Malay A.D."/>
            <person name="Moran D.A.P."/>
            <person name="Tomita M."/>
            <person name="Numata K."/>
            <person name="Arakawa K."/>
        </authorList>
    </citation>
    <scope>NUCLEOTIDE SEQUENCE</scope>
</reference>
<evidence type="ECO:0000313" key="2">
    <source>
        <dbReference type="Proteomes" id="UP000887013"/>
    </source>
</evidence>
<dbReference type="Proteomes" id="UP000887013">
    <property type="component" value="Unassembled WGS sequence"/>
</dbReference>
<gene>
    <name evidence="1" type="ORF">NPIL_646101</name>
</gene>
<dbReference type="AlphaFoldDB" id="A0A8X6N861"/>
<protein>
    <submittedName>
        <fullName evidence="1">Uncharacterized protein</fullName>
    </submittedName>
</protein>
<evidence type="ECO:0000313" key="1">
    <source>
        <dbReference type="EMBL" id="GFS98737.1"/>
    </source>
</evidence>
<dbReference type="EMBL" id="BMAW01006418">
    <property type="protein sequence ID" value="GFS98737.1"/>
    <property type="molecule type" value="Genomic_DNA"/>
</dbReference>
<sequence length="92" mass="10213">MMNTFFGTAHCKTWPPLPPKRATTACRAYAAPPKATSPRSGYLGKTAFCRPPLPFANRAAAKRAAHCLPYRRRYAPRVHTSAGKTRKRSRAL</sequence>
<name>A0A8X6N861_NEPPI</name>
<keyword evidence="2" id="KW-1185">Reference proteome</keyword>